<dbReference type="Pfam" id="PF12705">
    <property type="entry name" value="PDDEXK_1"/>
    <property type="match status" value="1"/>
</dbReference>
<keyword evidence="2" id="KW-0067">ATP-binding</keyword>
<dbReference type="GO" id="GO:0004386">
    <property type="term" value="F:helicase activity"/>
    <property type="evidence" value="ECO:0007669"/>
    <property type="project" value="UniProtKB-KW"/>
</dbReference>
<evidence type="ECO:0000256" key="3">
    <source>
        <dbReference type="ARBA" id="ARBA00023204"/>
    </source>
</evidence>
<protein>
    <recommendedName>
        <fullName evidence="4">PD-(D/E)XK endonuclease-like domain-containing protein</fullName>
    </recommendedName>
</protein>
<keyword evidence="6" id="KW-1185">Reference proteome</keyword>
<organism evidence="5 6">
    <name type="scientific">Actinomadura viridis</name>
    <dbReference type="NCBI Taxonomy" id="58110"/>
    <lineage>
        <taxon>Bacteria</taxon>
        <taxon>Bacillati</taxon>
        <taxon>Actinomycetota</taxon>
        <taxon>Actinomycetes</taxon>
        <taxon>Streptosporangiales</taxon>
        <taxon>Thermomonosporaceae</taxon>
        <taxon>Actinomadura</taxon>
    </lineage>
</organism>
<feature type="domain" description="PD-(D/E)XK endonuclease-like" evidence="4">
    <location>
        <begin position="297"/>
        <end position="535"/>
    </location>
</feature>
<accession>A0A931GL61</accession>
<keyword evidence="2" id="KW-0347">Helicase</keyword>
<keyword evidence="1" id="KW-0227">DNA damage</keyword>
<evidence type="ECO:0000256" key="1">
    <source>
        <dbReference type="ARBA" id="ARBA00022763"/>
    </source>
</evidence>
<keyword evidence="2" id="KW-0547">Nucleotide-binding</keyword>
<evidence type="ECO:0000313" key="6">
    <source>
        <dbReference type="Proteomes" id="UP000614047"/>
    </source>
</evidence>
<proteinExistence type="predicted"/>
<keyword evidence="3" id="KW-0234">DNA repair</keyword>
<dbReference type="EMBL" id="JADOUA010000001">
    <property type="protein sequence ID" value="MBG6090785.1"/>
    <property type="molecule type" value="Genomic_DNA"/>
</dbReference>
<evidence type="ECO:0000313" key="5">
    <source>
        <dbReference type="EMBL" id="MBG6090785.1"/>
    </source>
</evidence>
<dbReference type="RefSeq" id="WP_197013205.1">
    <property type="nucleotide sequence ID" value="NZ_BAABES010000011.1"/>
</dbReference>
<dbReference type="Proteomes" id="UP000614047">
    <property type="component" value="Unassembled WGS sequence"/>
</dbReference>
<sequence length="588" mass="63864">MATRDWSPPDGLRGPAGVIRLTASQLDPGDRRCPEFAALKARPQVWPRQSERRRFPPWEDFPLGLVMEALDAVEFDGFELDDAVERVLRESRSPAHPGAAVWVRHACHAYVEASAWVTDELAGEGVRLRPERQARVVQHGSAVEMRVLTAWGRWYASPDGTVREFRRLRISRSGDAGAPSTAAAAFVTAAGLRAFGSVYRELPVEVGPDDAEAARVRVVEVVLDSDAPPKVLFDGTPEEARRVYGERARPVAADLIRGGSRRPGSDCADCKIRTGCEALPHASGLLGLDDRGTHRRTWSITTARRYQICPARAHLRDLHVPGGPAAQGPAVRRGVVVHEWLRIAHGRPGAHPCSAADLPEGDPGFAAEFMTPEEYREARAYLLGHVEVCPLRQVHEEVVTEPKIAAYDPAADVVVVADPDLIARGGGRVLYREQKTTVSPDRFGADEALEQVPQLALAVLLIAHGVFGSTAGTVELEVMTPIGAAVHAFDATDPAVLTEARRVIARLVRDWHRDVRFDARPGPWCAGCTVARWCPDHREHDPAAPIEVDGVLIDPRTGEVLGTADAVSGRAAAVSADLVEPETEEVPF</sequence>
<comment type="caution">
    <text evidence="5">The sequence shown here is derived from an EMBL/GenBank/DDBJ whole genome shotgun (WGS) entry which is preliminary data.</text>
</comment>
<dbReference type="GO" id="GO:0006281">
    <property type="term" value="P:DNA repair"/>
    <property type="evidence" value="ECO:0007669"/>
    <property type="project" value="UniProtKB-KW"/>
</dbReference>
<dbReference type="AlphaFoldDB" id="A0A931GL61"/>
<dbReference type="InterPro" id="IPR038726">
    <property type="entry name" value="PDDEXK_AddAB-type"/>
</dbReference>
<evidence type="ECO:0000259" key="4">
    <source>
        <dbReference type="Pfam" id="PF12705"/>
    </source>
</evidence>
<gene>
    <name evidence="5" type="ORF">IW256_004898</name>
</gene>
<reference evidence="5" key="1">
    <citation type="submission" date="2020-11" db="EMBL/GenBank/DDBJ databases">
        <title>Sequencing the genomes of 1000 actinobacteria strains.</title>
        <authorList>
            <person name="Klenk H.-P."/>
        </authorList>
    </citation>
    <scope>NUCLEOTIDE SEQUENCE</scope>
    <source>
        <strain evidence="5">DSM 43175</strain>
    </source>
</reference>
<evidence type="ECO:0000256" key="2">
    <source>
        <dbReference type="ARBA" id="ARBA00022806"/>
    </source>
</evidence>
<keyword evidence="2" id="KW-0378">Hydrolase</keyword>
<name>A0A931GL61_9ACTN</name>